<comment type="caution">
    <text evidence="2">The sequence shown here is derived from an EMBL/GenBank/DDBJ whole genome shotgun (WGS) entry which is preliminary data.</text>
</comment>
<dbReference type="Pfam" id="PF01663">
    <property type="entry name" value="Phosphodiest"/>
    <property type="match status" value="1"/>
</dbReference>
<dbReference type="EMBL" id="CAAALY010029489">
    <property type="protein sequence ID" value="VEL16685.1"/>
    <property type="molecule type" value="Genomic_DNA"/>
</dbReference>
<gene>
    <name evidence="2" type="ORF">PXEA_LOCUS10125</name>
</gene>
<dbReference type="GO" id="GO:0016787">
    <property type="term" value="F:hydrolase activity"/>
    <property type="evidence" value="ECO:0007669"/>
    <property type="project" value="UniProtKB-ARBA"/>
</dbReference>
<dbReference type="AlphaFoldDB" id="A0A3S5AHK3"/>
<dbReference type="InterPro" id="IPR002591">
    <property type="entry name" value="Phosphodiest/P_Trfase"/>
</dbReference>
<name>A0A3S5AHK3_9PLAT</name>
<sequence length="155" mass="17307">MAIAVLVVFSLHLLSIIALQHSRPPLLLISLDGFRHDYIELAKAHLGHDSLPNFDYLIKTGVRAKNSLNVYPTSTMPNHQTLVTGLYSESHGVVGNVVRDTELPHDLDMDSQTSLNNDLWLENWPEPLWVTLQNSGGRAGSVLWPLTDKQVNLSY</sequence>
<dbReference type="PANTHER" id="PTHR10151">
    <property type="entry name" value="ECTONUCLEOTIDE PYROPHOSPHATASE/PHOSPHODIESTERASE"/>
    <property type="match status" value="1"/>
</dbReference>
<organism evidence="2 3">
    <name type="scientific">Protopolystoma xenopodis</name>
    <dbReference type="NCBI Taxonomy" id="117903"/>
    <lineage>
        <taxon>Eukaryota</taxon>
        <taxon>Metazoa</taxon>
        <taxon>Spiralia</taxon>
        <taxon>Lophotrochozoa</taxon>
        <taxon>Platyhelminthes</taxon>
        <taxon>Monogenea</taxon>
        <taxon>Polyopisthocotylea</taxon>
        <taxon>Polystomatidea</taxon>
        <taxon>Polystomatidae</taxon>
        <taxon>Protopolystoma</taxon>
    </lineage>
</organism>
<feature type="chain" id="PRO_5018578698" description="Ectonucleotide pyrophosphatase/phosphodiesterase family member 6" evidence="1">
    <location>
        <begin position="19"/>
        <end position="155"/>
    </location>
</feature>
<feature type="signal peptide" evidence="1">
    <location>
        <begin position="1"/>
        <end position="18"/>
    </location>
</feature>
<keyword evidence="3" id="KW-1185">Reference proteome</keyword>
<dbReference type="Gene3D" id="3.40.720.10">
    <property type="entry name" value="Alkaline Phosphatase, subunit A"/>
    <property type="match status" value="1"/>
</dbReference>
<evidence type="ECO:0000313" key="3">
    <source>
        <dbReference type="Proteomes" id="UP000784294"/>
    </source>
</evidence>
<evidence type="ECO:0000313" key="2">
    <source>
        <dbReference type="EMBL" id="VEL16685.1"/>
    </source>
</evidence>
<keyword evidence="1" id="KW-0732">Signal</keyword>
<dbReference type="InterPro" id="IPR017850">
    <property type="entry name" value="Alkaline_phosphatase_core_sf"/>
</dbReference>
<protein>
    <recommendedName>
        <fullName evidence="4">Ectonucleotide pyrophosphatase/phosphodiesterase family member 6</fullName>
    </recommendedName>
</protein>
<dbReference type="OrthoDB" id="415411at2759"/>
<proteinExistence type="predicted"/>
<evidence type="ECO:0008006" key="4">
    <source>
        <dbReference type="Google" id="ProtNLM"/>
    </source>
</evidence>
<dbReference type="SUPFAM" id="SSF53649">
    <property type="entry name" value="Alkaline phosphatase-like"/>
    <property type="match status" value="1"/>
</dbReference>
<dbReference type="Proteomes" id="UP000784294">
    <property type="component" value="Unassembled WGS sequence"/>
</dbReference>
<accession>A0A3S5AHK3</accession>
<dbReference type="PANTHER" id="PTHR10151:SF120">
    <property type="entry name" value="BIS(5'-ADENOSYL)-TRIPHOSPHATASE"/>
    <property type="match status" value="1"/>
</dbReference>
<evidence type="ECO:0000256" key="1">
    <source>
        <dbReference type="SAM" id="SignalP"/>
    </source>
</evidence>
<reference evidence="2" key="1">
    <citation type="submission" date="2018-11" db="EMBL/GenBank/DDBJ databases">
        <authorList>
            <consortium name="Pathogen Informatics"/>
        </authorList>
    </citation>
    <scope>NUCLEOTIDE SEQUENCE</scope>
</reference>